<evidence type="ECO:0000313" key="1">
    <source>
        <dbReference type="EMBL" id="ACF42400.1"/>
    </source>
</evidence>
<reference evidence="1 2" key="1">
    <citation type="submission" date="2008-06" db="EMBL/GenBank/DDBJ databases">
        <title>Complete sequence of Pelodictyon phaeoclathratiforme BU-1.</title>
        <authorList>
            <consortium name="US DOE Joint Genome Institute"/>
            <person name="Lucas S."/>
            <person name="Copeland A."/>
            <person name="Lapidus A."/>
            <person name="Glavina del Rio T."/>
            <person name="Dalin E."/>
            <person name="Tice H."/>
            <person name="Bruce D."/>
            <person name="Goodwin L."/>
            <person name="Pitluck S."/>
            <person name="Schmutz J."/>
            <person name="Larimer F."/>
            <person name="Land M."/>
            <person name="Hauser L."/>
            <person name="Kyrpides N."/>
            <person name="Mikhailova N."/>
            <person name="Liu Z."/>
            <person name="Li T."/>
            <person name="Zhao F."/>
            <person name="Overmann J."/>
            <person name="Bryant D.A."/>
            <person name="Richardson P."/>
        </authorList>
    </citation>
    <scope>NUCLEOTIDE SEQUENCE [LARGE SCALE GENOMIC DNA]</scope>
    <source>
        <strain evidence="2">DSM 5477 / BU-1</strain>
    </source>
</reference>
<dbReference type="KEGG" id="pph:Ppha_0043"/>
<name>B4SAN1_PELPB</name>
<dbReference type="AlphaFoldDB" id="B4SAN1"/>
<proteinExistence type="predicted"/>
<organism evidence="1 2">
    <name type="scientific">Pelodictyon phaeoclathratiforme (strain DSM 5477 / BU-1)</name>
    <dbReference type="NCBI Taxonomy" id="324925"/>
    <lineage>
        <taxon>Bacteria</taxon>
        <taxon>Pseudomonadati</taxon>
        <taxon>Chlorobiota</taxon>
        <taxon>Chlorobiia</taxon>
        <taxon>Chlorobiales</taxon>
        <taxon>Chlorobiaceae</taxon>
        <taxon>Chlorobium/Pelodictyon group</taxon>
        <taxon>Pelodictyon</taxon>
    </lineage>
</organism>
<dbReference type="EMBL" id="CP001110">
    <property type="protein sequence ID" value="ACF42400.1"/>
    <property type="molecule type" value="Genomic_DNA"/>
</dbReference>
<dbReference type="HOGENOM" id="CLU_2881908_0_0_10"/>
<accession>B4SAN1</accession>
<sequence length="63" mass="7250">MLTYRFYINRCKDNKKGWGVKDNLKCGRIRKNHGIASFHAAIQVLHGYRGGRWLGLLGGIEYV</sequence>
<gene>
    <name evidence="1" type="ordered locus">Ppha_0043</name>
</gene>
<evidence type="ECO:0000313" key="2">
    <source>
        <dbReference type="Proteomes" id="UP000002724"/>
    </source>
</evidence>
<dbReference type="STRING" id="324925.Ppha_0043"/>
<keyword evidence="2" id="KW-1185">Reference proteome</keyword>
<protein>
    <submittedName>
        <fullName evidence="1">Uncharacterized protein</fullName>
    </submittedName>
</protein>
<dbReference type="Proteomes" id="UP000002724">
    <property type="component" value="Chromosome"/>
</dbReference>